<dbReference type="InterPro" id="IPR002110">
    <property type="entry name" value="Ankyrin_rpt"/>
</dbReference>
<feature type="transmembrane region" description="Helical" evidence="2">
    <location>
        <begin position="625"/>
        <end position="649"/>
    </location>
</feature>
<dbReference type="OrthoDB" id="1921232at2759"/>
<dbReference type="STRING" id="3760.A0A251Q9C7"/>
<feature type="transmembrane region" description="Helical" evidence="2">
    <location>
        <begin position="655"/>
        <end position="682"/>
    </location>
</feature>
<feature type="region of interest" description="Disordered" evidence="1">
    <location>
        <begin position="711"/>
        <end position="734"/>
    </location>
</feature>
<dbReference type="Proteomes" id="UP000006882">
    <property type="component" value="Chromosome G2"/>
</dbReference>
<dbReference type="Pfam" id="PF13962">
    <property type="entry name" value="PGG"/>
    <property type="match status" value="1"/>
</dbReference>
<evidence type="ECO:0000313" key="4">
    <source>
        <dbReference type="EMBL" id="ONI20441.1"/>
    </source>
</evidence>
<dbReference type="InterPro" id="IPR036770">
    <property type="entry name" value="Ankyrin_rpt-contain_sf"/>
</dbReference>
<dbReference type="GO" id="GO:0016020">
    <property type="term" value="C:membrane"/>
    <property type="evidence" value="ECO:0000318"/>
    <property type="project" value="GO_Central"/>
</dbReference>
<protein>
    <recommendedName>
        <fullName evidence="3">PGG domain-containing protein</fullName>
    </recommendedName>
</protein>
<sequence>MSSLFSMSTSPSIHASCSCSDKGKQPAEPCGSLHKPASEGDGEGAKDIMEKDEIIVGASISKGSSTALHVVAGVRHADFVKKLVTLVDDINDKPATSGEDLRNEFFTCIKTGVDGATRHKPSRNESLARKGRPPLRLPITAEDRRLRGPLYEAALEGDWERAEEIIKKNPTIVGASIAKGSYTALHVAAGARRVDFVEKLLTFINDEIKLPSNYLINDLKLQVENEGANDAALYLRHVLRLQDETGNTALCLAAAAGSEKIAEIMIGKDQDLPNQPGSGGMRPLYFAALFGHQEMATCLFKLYKPPPGLSGEESEQELLGVFFSCIKTGLYGLASEIFRKKDNFASKRDNDRKTALHLLAKKPSAFNAKNPADELVNNLWNKVGEEKNPETFIALYTDPSHLLFDAVESGNSKFVTLLLEACPALIWDTNDKNWSIIHAAVKHRDESVFSKIYEIGLIKDIIAASKDNKNGNTLLHLAAELAPESRLNELPGAAFQIQRELVWFEEVKKVMQPSYKEMKNKYDKTADELFTSEHSDLLKEGRKWMNGTARSCTIVSTLIAGALFSAGITVSLGGAHDFKKASFQIFIISDAIAFLLALGAILMFLAILTSTYAERDFRQDLPNKLIGGVILLLFSIIAMMVALSAAFFIAYGKYYLPILVTLCAALPVILYVVQIVPLFSLFRQKKFGDVKRERKKGSPFTLVWQKKFGEAKGKERKEVEQKLKKAEATSPLEP</sequence>
<dbReference type="Pfam" id="PF12796">
    <property type="entry name" value="Ank_2"/>
    <property type="match status" value="1"/>
</dbReference>
<feature type="domain" description="PGG" evidence="3">
    <location>
        <begin position="543"/>
        <end position="649"/>
    </location>
</feature>
<organism evidence="4 5">
    <name type="scientific">Prunus persica</name>
    <name type="common">Peach</name>
    <name type="synonym">Amygdalus persica</name>
    <dbReference type="NCBI Taxonomy" id="3760"/>
    <lineage>
        <taxon>Eukaryota</taxon>
        <taxon>Viridiplantae</taxon>
        <taxon>Streptophyta</taxon>
        <taxon>Embryophyta</taxon>
        <taxon>Tracheophyta</taxon>
        <taxon>Spermatophyta</taxon>
        <taxon>Magnoliopsida</taxon>
        <taxon>eudicotyledons</taxon>
        <taxon>Gunneridae</taxon>
        <taxon>Pentapetalae</taxon>
        <taxon>rosids</taxon>
        <taxon>fabids</taxon>
        <taxon>Rosales</taxon>
        <taxon>Rosaceae</taxon>
        <taxon>Amygdaloideae</taxon>
        <taxon>Amygdaleae</taxon>
        <taxon>Prunus</taxon>
    </lineage>
</organism>
<dbReference type="Gramene" id="ONI20441">
    <property type="protein sequence ID" value="ONI20441"/>
    <property type="gene ID" value="PRUPE_2G015800"/>
</dbReference>
<evidence type="ECO:0000259" key="3">
    <source>
        <dbReference type="Pfam" id="PF13962"/>
    </source>
</evidence>
<reference evidence="4 5" key="1">
    <citation type="journal article" date="2013" name="Nat. Genet.">
        <title>The high-quality draft genome of peach (Prunus persica) identifies unique patterns of genetic diversity, domestication and genome evolution.</title>
        <authorList>
            <consortium name="International Peach Genome Initiative"/>
            <person name="Verde I."/>
            <person name="Abbott A.G."/>
            <person name="Scalabrin S."/>
            <person name="Jung S."/>
            <person name="Shu S."/>
            <person name="Marroni F."/>
            <person name="Zhebentyayeva T."/>
            <person name="Dettori M.T."/>
            <person name="Grimwood J."/>
            <person name="Cattonaro F."/>
            <person name="Zuccolo A."/>
            <person name="Rossini L."/>
            <person name="Jenkins J."/>
            <person name="Vendramin E."/>
            <person name="Meisel L.A."/>
            <person name="Decroocq V."/>
            <person name="Sosinski B."/>
            <person name="Prochnik S."/>
            <person name="Mitros T."/>
            <person name="Policriti A."/>
            <person name="Cipriani G."/>
            <person name="Dondini L."/>
            <person name="Ficklin S."/>
            <person name="Goodstein D.M."/>
            <person name="Xuan P."/>
            <person name="Del Fabbro C."/>
            <person name="Aramini V."/>
            <person name="Copetti D."/>
            <person name="Gonzalez S."/>
            <person name="Horner D.S."/>
            <person name="Falchi R."/>
            <person name="Lucas S."/>
            <person name="Mica E."/>
            <person name="Maldonado J."/>
            <person name="Lazzari B."/>
            <person name="Bielenberg D."/>
            <person name="Pirona R."/>
            <person name="Miculan M."/>
            <person name="Barakat A."/>
            <person name="Testolin R."/>
            <person name="Stella A."/>
            <person name="Tartarini S."/>
            <person name="Tonutti P."/>
            <person name="Arus P."/>
            <person name="Orellana A."/>
            <person name="Wells C."/>
            <person name="Main D."/>
            <person name="Vizzotto G."/>
            <person name="Silva H."/>
            <person name="Salamini F."/>
            <person name="Schmutz J."/>
            <person name="Morgante M."/>
            <person name="Rokhsar D.S."/>
        </authorList>
    </citation>
    <scope>NUCLEOTIDE SEQUENCE [LARGE SCALE GENOMIC DNA]</scope>
    <source>
        <strain evidence="5">cv. Nemared</strain>
    </source>
</reference>
<keyword evidence="2" id="KW-1133">Transmembrane helix</keyword>
<feature type="transmembrane region" description="Helical" evidence="2">
    <location>
        <begin position="552"/>
        <end position="573"/>
    </location>
</feature>
<accession>A0A251Q9C7</accession>
<evidence type="ECO:0000256" key="2">
    <source>
        <dbReference type="SAM" id="Phobius"/>
    </source>
</evidence>
<dbReference type="EMBL" id="CM007652">
    <property type="protein sequence ID" value="ONI20441.1"/>
    <property type="molecule type" value="Genomic_DNA"/>
</dbReference>
<gene>
    <name evidence="4" type="ORF">PRUPE_2G015800</name>
</gene>
<dbReference type="PANTHER" id="PTHR24177:SF434">
    <property type="entry name" value="PGG DOMAIN-CONTAINING PROTEIN"/>
    <property type="match status" value="1"/>
</dbReference>
<dbReference type="SMR" id="A0A251Q9C7"/>
<name>A0A251Q9C7_PRUPE</name>
<keyword evidence="2" id="KW-0472">Membrane</keyword>
<evidence type="ECO:0000313" key="5">
    <source>
        <dbReference type="Proteomes" id="UP000006882"/>
    </source>
</evidence>
<feature type="region of interest" description="Disordered" evidence="1">
    <location>
        <begin position="1"/>
        <end position="45"/>
    </location>
</feature>
<dbReference type="AlphaFoldDB" id="A0A251Q9C7"/>
<dbReference type="PANTHER" id="PTHR24177">
    <property type="entry name" value="CASKIN"/>
    <property type="match status" value="1"/>
</dbReference>
<feature type="transmembrane region" description="Helical" evidence="2">
    <location>
        <begin position="585"/>
        <end position="613"/>
    </location>
</feature>
<evidence type="ECO:0000256" key="1">
    <source>
        <dbReference type="SAM" id="MobiDB-lite"/>
    </source>
</evidence>
<dbReference type="SMART" id="SM00248">
    <property type="entry name" value="ANK"/>
    <property type="match status" value="6"/>
</dbReference>
<proteinExistence type="predicted"/>
<dbReference type="SUPFAM" id="SSF48403">
    <property type="entry name" value="Ankyrin repeat"/>
    <property type="match status" value="1"/>
</dbReference>
<dbReference type="Gene3D" id="1.25.40.20">
    <property type="entry name" value="Ankyrin repeat-containing domain"/>
    <property type="match status" value="2"/>
</dbReference>
<feature type="compositionally biased region" description="Low complexity" evidence="1">
    <location>
        <begin position="1"/>
        <end position="12"/>
    </location>
</feature>
<keyword evidence="5" id="KW-1185">Reference proteome</keyword>
<dbReference type="InterPro" id="IPR026961">
    <property type="entry name" value="PGG_dom"/>
</dbReference>
<keyword evidence="2" id="KW-0812">Transmembrane</keyword>
<feature type="compositionally biased region" description="Basic and acidic residues" evidence="1">
    <location>
        <begin position="711"/>
        <end position="727"/>
    </location>
</feature>
<dbReference type="eggNOG" id="KOG0504">
    <property type="taxonomic scope" value="Eukaryota"/>
</dbReference>